<feature type="region of interest" description="Disordered" evidence="1">
    <location>
        <begin position="1356"/>
        <end position="1433"/>
    </location>
</feature>
<feature type="compositionally biased region" description="Polar residues" evidence="1">
    <location>
        <begin position="1042"/>
        <end position="1056"/>
    </location>
</feature>
<sequence>MKTVLDIANDDRFTGGSRLENTSYKGAQFSPLTPYQTEDSLPPPVFGIIETRSNHKSVSHYPNNSQIIHKVHMPLDNPPALGDSRDLLPVSIVRTHNRPKSNVDDTSARVLGYNMQVIAGIIPTKAFQRSHSVDSPQRTFPLKSERFRGGPPQLPASSALHTKSHEVGRFRGHPSERLQQWQSEKSSPFWENYNQNVRGLRGLVRSSLHKSSESQETSARNAAGQTKKNSADSSPEQFYGYRPVQSKPWNSFGIRHRSNWNKPEEAEVGKNKGERLEDDSRERQVDEHINRNIDSRFVGKTNHYPHNGFDMEGKAYFSVPHSQKYRRTTTGEGSGSREEIKWTQPANEADEWLEEHEENGRDEPQVSRSLEVSHYDRNQRRRFNNGNPWGRNTNSQFLEDDQKPQRKRKQYDYSEEGSVDDTNEFRSSNVDREPEEEPSANSGSIPVQKLEFINATDRKERQKQKVEPIKLSHETNEPTESDAGRYPSQEWEHRRLGRSFDKRNLKRNKIERKWEHGRLGRSFDKRNLKRNKIERLQFRDKQPIAKVKEKDALNKVQQTVRDLNEWNRDENREERLFQYEKKLADFKDDEAIKDLPNNNELVGVTVNAATVIDEDHVAHFSHRSGNTGNVGTEKHYTRRESIDNGSIGRSRDAANEGKDSHYTEKENTFYTKRASLLRNATKRNDTKHSLGGHKREQLPQNTSKVNSQKSTTQEKSTIHKDTQQTKQSIMQKFVRRNPIVVQHRGSQNRTTQNSDSSASKTVRQRATKMESNSSIAISHAQRIESSEKLKKKRTKGAEENSRTAPSNITSVLCDCGDNSTVTGPIGLNRTVESKPKANTTNHSQHINGEKPNSRLGTQKTNNSHEQHIGNRNYDSFSNVNQRITNRTSNHRLKPETRLDQQPKITSGNISGNNSDVMNFPASELNKAGTNGSIQLSDNSTISSSDHARPFDDRAGHAHGQEKIVSHLIMTEKTARNITGYSNHQNVSANGHGTSRISAKSLQEHHYSTPNKHYSSRRAESNEKDAKPLDSFRNDTTPKDSETTSTGNRTRNRASNANEKKFLDKETFAGRHRNSDRSSDHFGRSNASNKHPLSQSSNVNEKVSSVTQRAHLNVPKMDHRRSREEDESEMTELLWKGHIYGRYSPLSGPFPDVNEKVTSSPISRYPNSEMDEDQSYRPGDSQRFHSPSRAGNSLASQASRTSPFGTQNMYSRRPPSHSRSKWSEETSEGDDYSRERKDERIMARPKGQEVMLSEDSRDTESDEYVETNEREELQGKQSGEQSSSTEEIQPNSSELEPSQSAASPLLDKIPSFEDWLASIPGIQPQQFPFAGSQSGSKHRKHLKIPFPQERFPTQFPLMARNPGSPNFAEFLPQAQSSRQRTIEERNSNEHIVSADSSEERDQASERSGESVEGQRRLSAARRRSGNLDSESGHD</sequence>
<feature type="region of interest" description="Disordered" evidence="1">
    <location>
        <begin position="927"/>
        <end position="957"/>
    </location>
</feature>
<feature type="compositionally biased region" description="Basic and acidic residues" evidence="1">
    <location>
        <begin position="649"/>
        <end position="667"/>
    </location>
</feature>
<feature type="compositionally biased region" description="Polar residues" evidence="1">
    <location>
        <begin position="902"/>
        <end position="914"/>
    </location>
</feature>
<feature type="region of interest" description="Disordered" evidence="1">
    <location>
        <begin position="206"/>
        <end position="244"/>
    </location>
</feature>
<feature type="region of interest" description="Disordered" evidence="1">
    <location>
        <begin position="822"/>
        <end position="873"/>
    </location>
</feature>
<protein>
    <submittedName>
        <fullName evidence="4">Vasculin</fullName>
    </submittedName>
</protein>
<reference evidence="2 3" key="2">
    <citation type="submission" date="2018-11" db="EMBL/GenBank/DDBJ databases">
        <authorList>
            <consortium name="Pathogen Informatics"/>
        </authorList>
    </citation>
    <scope>NUCLEOTIDE SEQUENCE [LARGE SCALE GENOMIC DNA]</scope>
</reference>
<reference evidence="4" key="1">
    <citation type="submission" date="2016-06" db="UniProtKB">
        <authorList>
            <consortium name="WormBaseParasite"/>
        </authorList>
    </citation>
    <scope>IDENTIFICATION</scope>
</reference>
<feature type="compositionally biased region" description="Acidic residues" evidence="1">
    <location>
        <begin position="413"/>
        <end position="422"/>
    </location>
</feature>
<feature type="compositionally biased region" description="Polar residues" evidence="1">
    <location>
        <begin position="129"/>
        <end position="138"/>
    </location>
</feature>
<feature type="compositionally biased region" description="Polar residues" evidence="1">
    <location>
        <begin position="1155"/>
        <end position="1165"/>
    </location>
</feature>
<feature type="region of interest" description="Disordered" evidence="1">
    <location>
        <begin position="885"/>
        <end position="914"/>
    </location>
</feature>
<feature type="compositionally biased region" description="Polar residues" evidence="1">
    <location>
        <begin position="698"/>
        <end position="715"/>
    </location>
</feature>
<feature type="compositionally biased region" description="Basic and acidic residues" evidence="1">
    <location>
        <begin position="682"/>
        <end position="697"/>
    </location>
</feature>
<feature type="compositionally biased region" description="Basic and acidic residues" evidence="1">
    <location>
        <begin position="1396"/>
        <end position="1414"/>
    </location>
</feature>
<feature type="compositionally biased region" description="Polar residues" evidence="1">
    <location>
        <begin position="384"/>
        <end position="397"/>
    </location>
</feature>
<feature type="compositionally biased region" description="Polar residues" evidence="1">
    <location>
        <begin position="1084"/>
        <end position="1109"/>
    </location>
</feature>
<feature type="compositionally biased region" description="Basic and acidic residues" evidence="1">
    <location>
        <begin position="632"/>
        <end position="642"/>
    </location>
</feature>
<feature type="region of interest" description="Disordered" evidence="1">
    <location>
        <begin position="1146"/>
        <end position="1306"/>
    </location>
</feature>
<feature type="compositionally biased region" description="Polar residues" evidence="1">
    <location>
        <begin position="1274"/>
        <end position="1301"/>
    </location>
</feature>
<feature type="region of interest" description="Disordered" evidence="1">
    <location>
        <begin position="263"/>
        <end position="288"/>
    </location>
</feature>
<feature type="compositionally biased region" description="Acidic residues" evidence="1">
    <location>
        <begin position="348"/>
        <end position="357"/>
    </location>
</feature>
<feature type="compositionally biased region" description="Basic and acidic residues" evidence="1">
    <location>
        <begin position="358"/>
        <end position="378"/>
    </location>
</feature>
<dbReference type="WBParaSite" id="TCNE_0000750801-mRNA-1">
    <property type="protein sequence ID" value="TCNE_0000750801-mRNA-1"/>
    <property type="gene ID" value="TCNE_0000750801"/>
</dbReference>
<dbReference type="EMBL" id="UYWY01019694">
    <property type="protein sequence ID" value="VDM38829.1"/>
    <property type="molecule type" value="Genomic_DNA"/>
</dbReference>
<evidence type="ECO:0000313" key="2">
    <source>
        <dbReference type="EMBL" id="VDM38829.1"/>
    </source>
</evidence>
<evidence type="ECO:0000313" key="3">
    <source>
        <dbReference type="Proteomes" id="UP000050794"/>
    </source>
</evidence>
<feature type="compositionally biased region" description="Polar residues" evidence="1">
    <location>
        <begin position="214"/>
        <end position="236"/>
    </location>
</feature>
<feature type="compositionally biased region" description="Polar residues" evidence="1">
    <location>
        <begin position="836"/>
        <end position="846"/>
    </location>
</feature>
<feature type="region of interest" description="Disordered" evidence="1">
    <location>
        <begin position="1000"/>
        <end position="1126"/>
    </location>
</feature>
<feature type="compositionally biased region" description="Basic and acidic residues" evidence="1">
    <location>
        <begin position="945"/>
        <end position="957"/>
    </location>
</feature>
<feature type="compositionally biased region" description="Basic and acidic residues" evidence="1">
    <location>
        <begin position="456"/>
        <end position="476"/>
    </location>
</feature>
<accession>A0A183UG88</accession>
<dbReference type="Proteomes" id="UP000050794">
    <property type="component" value="Unassembled WGS sequence"/>
</dbReference>
<name>A0A183UG88_TOXCA</name>
<organism evidence="3 4">
    <name type="scientific">Toxocara canis</name>
    <name type="common">Canine roundworm</name>
    <dbReference type="NCBI Taxonomy" id="6265"/>
    <lineage>
        <taxon>Eukaryota</taxon>
        <taxon>Metazoa</taxon>
        <taxon>Ecdysozoa</taxon>
        <taxon>Nematoda</taxon>
        <taxon>Chromadorea</taxon>
        <taxon>Rhabditida</taxon>
        <taxon>Spirurina</taxon>
        <taxon>Ascaridomorpha</taxon>
        <taxon>Ascaridoidea</taxon>
        <taxon>Toxocaridae</taxon>
        <taxon>Toxocara</taxon>
    </lineage>
</organism>
<feature type="compositionally biased region" description="Basic and acidic residues" evidence="1">
    <location>
        <begin position="1230"/>
        <end position="1241"/>
    </location>
</feature>
<feature type="region of interest" description="Disordered" evidence="1">
    <location>
        <begin position="129"/>
        <end position="163"/>
    </location>
</feature>
<evidence type="ECO:0000313" key="4">
    <source>
        <dbReference type="WBParaSite" id="TCNE_0000750801-mRNA-1"/>
    </source>
</evidence>
<feature type="compositionally biased region" description="Polar residues" evidence="1">
    <location>
        <begin position="927"/>
        <end position="944"/>
    </location>
</feature>
<feature type="compositionally biased region" description="Polar residues" evidence="1">
    <location>
        <begin position="1188"/>
        <end position="1209"/>
    </location>
</feature>
<feature type="region of interest" description="Disordered" evidence="1">
    <location>
        <begin position="622"/>
        <end position="809"/>
    </location>
</feature>
<feature type="compositionally biased region" description="Basic and acidic residues" evidence="1">
    <location>
        <begin position="1016"/>
        <end position="1041"/>
    </location>
</feature>
<feature type="region of interest" description="Disordered" evidence="1">
    <location>
        <begin position="324"/>
        <end position="491"/>
    </location>
</feature>
<evidence type="ECO:0000256" key="1">
    <source>
        <dbReference type="SAM" id="MobiDB-lite"/>
    </source>
</evidence>
<gene>
    <name evidence="2" type="ORF">TCNE_LOCUS7508</name>
</gene>
<keyword evidence="3" id="KW-1185">Reference proteome</keyword>
<proteinExistence type="predicted"/>
<feature type="compositionally biased region" description="Basic and acidic residues" evidence="1">
    <location>
        <begin position="1057"/>
        <end position="1082"/>
    </location>
</feature>
<feature type="compositionally biased region" description="Polar residues" evidence="1">
    <location>
        <begin position="744"/>
        <end position="761"/>
    </location>
</feature>